<dbReference type="PANTHER" id="PTHR43506:SF1">
    <property type="entry name" value="BPL_LPL CATALYTIC DOMAIN-CONTAINING PROTEIN"/>
    <property type="match status" value="1"/>
</dbReference>
<sequence>MAVSHAKNGSLPLMNLVRTTAFPIINQKLSDLVETRSVLRDRIPVVRRFSGGGTVVVGKGTIFVTFICNKDAVPGLQPYPCPIMSWTARLYAKALHDVVDFSLRENDYVFGDRKFGGNAQSITRARWLHHTSFLWDYDARNMRYLKHPPRAPSISRRHEEFLCPMKGFLSSSSDFVDRTVASIEDHFSLRQVELGAVTDSPAAAGILSRPSS</sequence>
<dbReference type="Proteomes" id="UP001189122">
    <property type="component" value="Unassembled WGS sequence"/>
</dbReference>
<dbReference type="AlphaFoldDB" id="A0A7I8IRE6"/>
<proteinExistence type="predicted"/>
<name>A0A7I8IRE6_SPIIN</name>
<dbReference type="EMBL" id="LR743592">
    <property type="protein sequence ID" value="CAA2620808.1"/>
    <property type="molecule type" value="Genomic_DNA"/>
</dbReference>
<dbReference type="SUPFAM" id="SSF55681">
    <property type="entry name" value="Class II aaRS and biotin synthetases"/>
    <property type="match status" value="1"/>
</dbReference>
<protein>
    <recommendedName>
        <fullName evidence="1">BPL/LPL catalytic domain-containing protein</fullName>
    </recommendedName>
</protein>
<dbReference type="InterPro" id="IPR045864">
    <property type="entry name" value="aa-tRNA-synth_II/BPL/LPL"/>
</dbReference>
<gene>
    <name evidence="2" type="ORF">SI7747_05006977</name>
</gene>
<evidence type="ECO:0000313" key="3">
    <source>
        <dbReference type="Proteomes" id="UP001189122"/>
    </source>
</evidence>
<accession>A0A7I8IRE6</accession>
<dbReference type="InterPro" id="IPR004143">
    <property type="entry name" value="BPL_LPL_catalytic"/>
</dbReference>
<dbReference type="InterPro" id="IPR053264">
    <property type="entry name" value="Lipoate-ligase_2_inactive"/>
</dbReference>
<reference evidence="2 3" key="1">
    <citation type="submission" date="2019-12" db="EMBL/GenBank/DDBJ databases">
        <authorList>
            <person name="Scholz U."/>
            <person name="Mascher M."/>
            <person name="Fiebig A."/>
        </authorList>
    </citation>
    <scope>NUCLEOTIDE SEQUENCE</scope>
</reference>
<keyword evidence="3" id="KW-1185">Reference proteome</keyword>
<dbReference type="PROSITE" id="PS51733">
    <property type="entry name" value="BPL_LPL_CATALYTIC"/>
    <property type="match status" value="1"/>
</dbReference>
<dbReference type="PANTHER" id="PTHR43506">
    <property type="entry name" value="BIOTIN/LIPOATE A/B PROTEIN LIGASE FAMILY"/>
    <property type="match status" value="1"/>
</dbReference>
<dbReference type="Gene3D" id="3.30.930.10">
    <property type="entry name" value="Bira Bifunctional Protein, Domain 2"/>
    <property type="match status" value="1"/>
</dbReference>
<dbReference type="Pfam" id="PF21948">
    <property type="entry name" value="LplA-B_cat"/>
    <property type="match status" value="1"/>
</dbReference>
<feature type="domain" description="BPL/LPL catalytic" evidence="1">
    <location>
        <begin position="8"/>
        <end position="191"/>
    </location>
</feature>
<evidence type="ECO:0000259" key="1">
    <source>
        <dbReference type="PROSITE" id="PS51733"/>
    </source>
</evidence>
<dbReference type="EMBL" id="CACRZD030000005">
    <property type="protein sequence ID" value="CAA6660561.1"/>
    <property type="molecule type" value="Genomic_DNA"/>
</dbReference>
<evidence type="ECO:0000313" key="2">
    <source>
        <dbReference type="EMBL" id="CAA2620808.1"/>
    </source>
</evidence>
<organism evidence="2">
    <name type="scientific">Spirodela intermedia</name>
    <name type="common">Intermediate duckweed</name>
    <dbReference type="NCBI Taxonomy" id="51605"/>
    <lineage>
        <taxon>Eukaryota</taxon>
        <taxon>Viridiplantae</taxon>
        <taxon>Streptophyta</taxon>
        <taxon>Embryophyta</taxon>
        <taxon>Tracheophyta</taxon>
        <taxon>Spermatophyta</taxon>
        <taxon>Magnoliopsida</taxon>
        <taxon>Liliopsida</taxon>
        <taxon>Araceae</taxon>
        <taxon>Lemnoideae</taxon>
        <taxon>Spirodela</taxon>
    </lineage>
</organism>